<name>A0AAQ3Q4D9_9LILI</name>
<dbReference type="PANTHER" id="PTHR19134">
    <property type="entry name" value="RECEPTOR-TYPE TYROSINE-PROTEIN PHOSPHATASE"/>
    <property type="match status" value="1"/>
</dbReference>
<accession>A0AAQ3Q4D9</accession>
<feature type="region of interest" description="Disordered" evidence="1">
    <location>
        <begin position="1"/>
        <end position="25"/>
    </location>
</feature>
<protein>
    <submittedName>
        <fullName evidence="3">Protein-tyrosine-phosphatase PTP1</fullName>
    </submittedName>
</protein>
<proteinExistence type="predicted"/>
<dbReference type="InterPro" id="IPR029021">
    <property type="entry name" value="Prot-tyrosine_phosphatase-like"/>
</dbReference>
<evidence type="ECO:0000259" key="2">
    <source>
        <dbReference type="PROSITE" id="PS50055"/>
    </source>
</evidence>
<dbReference type="PROSITE" id="PS50055">
    <property type="entry name" value="TYR_PHOSPHATASE_PTP"/>
    <property type="match status" value="1"/>
</dbReference>
<dbReference type="Pfam" id="PF00102">
    <property type="entry name" value="Y_phosphatase"/>
    <property type="match status" value="1"/>
</dbReference>
<dbReference type="GO" id="GO:0004725">
    <property type="term" value="F:protein tyrosine phosphatase activity"/>
    <property type="evidence" value="ECO:0007669"/>
    <property type="project" value="InterPro"/>
</dbReference>
<dbReference type="PANTHER" id="PTHR19134:SF449">
    <property type="entry name" value="TYROSINE-PROTEIN PHOSPHATASE 1"/>
    <property type="match status" value="1"/>
</dbReference>
<evidence type="ECO:0000313" key="4">
    <source>
        <dbReference type="Proteomes" id="UP001327560"/>
    </source>
</evidence>
<organism evidence="3 4">
    <name type="scientific">Canna indica</name>
    <name type="common">Indian-shot</name>
    <dbReference type="NCBI Taxonomy" id="4628"/>
    <lineage>
        <taxon>Eukaryota</taxon>
        <taxon>Viridiplantae</taxon>
        <taxon>Streptophyta</taxon>
        <taxon>Embryophyta</taxon>
        <taxon>Tracheophyta</taxon>
        <taxon>Spermatophyta</taxon>
        <taxon>Magnoliopsida</taxon>
        <taxon>Liliopsida</taxon>
        <taxon>Zingiberales</taxon>
        <taxon>Cannaceae</taxon>
        <taxon>Canna</taxon>
    </lineage>
</organism>
<evidence type="ECO:0000256" key="1">
    <source>
        <dbReference type="SAM" id="MobiDB-lite"/>
    </source>
</evidence>
<evidence type="ECO:0000313" key="3">
    <source>
        <dbReference type="EMBL" id="WOK97358.1"/>
    </source>
</evidence>
<reference evidence="3 4" key="1">
    <citation type="submission" date="2023-10" db="EMBL/GenBank/DDBJ databases">
        <title>Chromosome-scale genome assembly provides insights into flower coloration mechanisms of Canna indica.</title>
        <authorList>
            <person name="Li C."/>
        </authorList>
    </citation>
    <scope>NUCLEOTIDE SEQUENCE [LARGE SCALE GENOMIC DNA]</scope>
    <source>
        <tissue evidence="3">Flower</tissue>
    </source>
</reference>
<dbReference type="SUPFAM" id="SSF52799">
    <property type="entry name" value="(Phosphotyrosine protein) phosphatases II"/>
    <property type="match status" value="1"/>
</dbReference>
<dbReference type="InterPro" id="IPR050348">
    <property type="entry name" value="Protein-Tyr_Phosphatase"/>
</dbReference>
<sequence>MASSATSSSSSTFKPGDLCSDPPPPLRLSREQLKHCSEALSFFKKKLKIPAKIAQEFSRLQEMRLTSGEMIKKCSVALKDENLQKNRYVDVIPFDKNRIILNSERGNSSSGNRYINASFIDVRS</sequence>
<feature type="compositionally biased region" description="Low complexity" evidence="1">
    <location>
        <begin position="1"/>
        <end position="12"/>
    </location>
</feature>
<gene>
    <name evidence="3" type="ORF">Cni_G06066</name>
</gene>
<feature type="domain" description="Tyrosine-protein phosphatase" evidence="2">
    <location>
        <begin position="53"/>
        <end position="124"/>
    </location>
</feature>
<dbReference type="InterPro" id="IPR000242">
    <property type="entry name" value="PTP_cat"/>
</dbReference>
<dbReference type="Gene3D" id="3.90.190.10">
    <property type="entry name" value="Protein tyrosine phosphatase superfamily"/>
    <property type="match status" value="1"/>
</dbReference>
<dbReference type="Proteomes" id="UP001327560">
    <property type="component" value="Chromosome 2"/>
</dbReference>
<dbReference type="AlphaFoldDB" id="A0AAQ3Q4D9"/>
<keyword evidence="4" id="KW-1185">Reference proteome</keyword>
<dbReference type="EMBL" id="CP136891">
    <property type="protein sequence ID" value="WOK97358.1"/>
    <property type="molecule type" value="Genomic_DNA"/>
</dbReference>